<evidence type="ECO:0000313" key="2">
    <source>
        <dbReference type="EMBL" id="VYU66870.1"/>
    </source>
</evidence>
<reference evidence="2" key="1">
    <citation type="submission" date="2019-11" db="EMBL/GenBank/DDBJ databases">
        <authorList>
            <person name="Feng L."/>
        </authorList>
    </citation>
    <scope>NUCLEOTIDE SEQUENCE</scope>
    <source>
        <strain evidence="2">RgnavusLFYP36</strain>
    </source>
</reference>
<sequence>MAAMILLCGILTGIGIFLVVLKQEKLPEQKPEKVKQELQKKSEETLEDPKQKPEETEPEKEAEEQAEEPLSMELSGLNEEALSMMGISKREVADALRTWTQEHGFSSATGAQFMEPMLVRFSEEKYSMDCQLLFADGGNGIQPEDVQTKLTMDYFKEKKLLQIHP</sequence>
<dbReference type="AlphaFoldDB" id="A0A6N3GS45"/>
<dbReference type="EMBL" id="CACRUU010000106">
    <property type="protein sequence ID" value="VYU66870.1"/>
    <property type="molecule type" value="Genomic_DNA"/>
</dbReference>
<accession>A0A6N3GS45</accession>
<protein>
    <submittedName>
        <fullName evidence="2">Uncharacterized protein</fullName>
    </submittedName>
</protein>
<feature type="region of interest" description="Disordered" evidence="1">
    <location>
        <begin position="29"/>
        <end position="77"/>
    </location>
</feature>
<gene>
    <name evidence="2" type="ORF">RGLFYP36_02547</name>
</gene>
<evidence type="ECO:0000256" key="1">
    <source>
        <dbReference type="SAM" id="MobiDB-lite"/>
    </source>
</evidence>
<proteinExistence type="predicted"/>
<name>A0A6N3GS45_MEDGN</name>
<feature type="compositionally biased region" description="Basic and acidic residues" evidence="1">
    <location>
        <begin position="29"/>
        <end position="55"/>
    </location>
</feature>
<feature type="compositionally biased region" description="Acidic residues" evidence="1">
    <location>
        <begin position="56"/>
        <end position="67"/>
    </location>
</feature>
<organism evidence="2">
    <name type="scientific">Mediterraneibacter gnavus</name>
    <name type="common">Ruminococcus gnavus</name>
    <dbReference type="NCBI Taxonomy" id="33038"/>
    <lineage>
        <taxon>Bacteria</taxon>
        <taxon>Bacillati</taxon>
        <taxon>Bacillota</taxon>
        <taxon>Clostridia</taxon>
        <taxon>Lachnospirales</taxon>
        <taxon>Lachnospiraceae</taxon>
        <taxon>Mediterraneibacter</taxon>
    </lineage>
</organism>